<reference evidence="1 2" key="1">
    <citation type="submission" date="2018-10" db="EMBL/GenBank/DDBJ databases">
        <title>Sequencing the genomes of 1000 actinobacteria strains.</title>
        <authorList>
            <person name="Klenk H.-P."/>
        </authorList>
    </citation>
    <scope>NUCLEOTIDE SEQUENCE [LARGE SCALE GENOMIC DNA]</scope>
    <source>
        <strain evidence="1 2">DSM 45175</strain>
    </source>
</reference>
<protein>
    <submittedName>
        <fullName evidence="1">Uncharacterized protein</fullName>
    </submittedName>
</protein>
<sequence>MSKRADELERGDGIRTGHGYFVVDSVESYGRSIETDSPSWLMGWVIGAKRATPGTEVLMVRTTKGYHYPFAADYEVSTYDPIQKAKDDATVSAAINARLRRDGFGFFASDGAR</sequence>
<organism evidence="1 2">
    <name type="scientific">Micromonospora pisi</name>
    <dbReference type="NCBI Taxonomy" id="589240"/>
    <lineage>
        <taxon>Bacteria</taxon>
        <taxon>Bacillati</taxon>
        <taxon>Actinomycetota</taxon>
        <taxon>Actinomycetes</taxon>
        <taxon>Micromonosporales</taxon>
        <taxon>Micromonosporaceae</taxon>
        <taxon>Micromonospora</taxon>
    </lineage>
</organism>
<dbReference type="Proteomes" id="UP000277671">
    <property type="component" value="Unassembled WGS sequence"/>
</dbReference>
<evidence type="ECO:0000313" key="2">
    <source>
        <dbReference type="Proteomes" id="UP000277671"/>
    </source>
</evidence>
<dbReference type="EMBL" id="RBKT01000001">
    <property type="protein sequence ID" value="RKR92641.1"/>
    <property type="molecule type" value="Genomic_DNA"/>
</dbReference>
<comment type="caution">
    <text evidence="1">The sequence shown here is derived from an EMBL/GenBank/DDBJ whole genome shotgun (WGS) entry which is preliminary data.</text>
</comment>
<evidence type="ECO:0000313" key="1">
    <source>
        <dbReference type="EMBL" id="RKR92641.1"/>
    </source>
</evidence>
<proteinExistence type="predicted"/>
<gene>
    <name evidence="1" type="ORF">BDK92_7083</name>
</gene>
<accession>A0A495JUY8</accession>
<dbReference type="RefSeq" id="WP_121160601.1">
    <property type="nucleotide sequence ID" value="NZ_RBKT01000001.1"/>
</dbReference>
<name>A0A495JUY8_9ACTN</name>
<dbReference type="AlphaFoldDB" id="A0A495JUY8"/>
<keyword evidence="2" id="KW-1185">Reference proteome</keyword>